<organism evidence="2 3">
    <name type="scientific">Chondromyces crocatus</name>
    <dbReference type="NCBI Taxonomy" id="52"/>
    <lineage>
        <taxon>Bacteria</taxon>
        <taxon>Pseudomonadati</taxon>
        <taxon>Myxococcota</taxon>
        <taxon>Polyangia</taxon>
        <taxon>Polyangiales</taxon>
        <taxon>Polyangiaceae</taxon>
        <taxon>Chondromyces</taxon>
    </lineage>
</organism>
<dbReference type="EMBL" id="CP012159">
    <property type="protein sequence ID" value="AKT42850.1"/>
    <property type="molecule type" value="Genomic_DNA"/>
</dbReference>
<dbReference type="STRING" id="52.CMC5_070780"/>
<accession>A0A0K1EPK2</accession>
<keyword evidence="3" id="KW-1185">Reference proteome</keyword>
<evidence type="ECO:0000259" key="1">
    <source>
        <dbReference type="Pfam" id="PF10040"/>
    </source>
</evidence>
<sequence>MSERHAAPQVPLAVRRYVLRAIDEVHLPPFSGSTVRGAVGRALRRLVCATRQPVCDGCPVRAACAYAMLHDGFTPADRPSGSGEHAPPPLWLRDLEDRRKIAPGESVGFSMVAFGPAVASLPYVDEAVRGLGRSGLGRGRGAVALVEAHDEQRDGFGSLVDARVSALEAAVDAGKSLRVSLRSPVSIRLKGKAWEDPERPRPSWAERLLGGAVRRRVALERRWLDLASEEAPRVPRVIEDAAGLKVMEENIEVRRVKRFSASQGARMELHGVVGDMRLGGEGLKAALPWLVAGELLSVGAGTTFGFGRIELEAA</sequence>
<proteinExistence type="predicted"/>
<dbReference type="InterPro" id="IPR019267">
    <property type="entry name" value="CRISPR-assoc_Cas6_C"/>
</dbReference>
<name>A0A0K1EPK2_CHOCO</name>
<feature type="domain" description="CRISPR-associated protein Cas6 C-terminal" evidence="1">
    <location>
        <begin position="219"/>
        <end position="309"/>
    </location>
</feature>
<dbReference type="AlphaFoldDB" id="A0A0K1EPK2"/>
<evidence type="ECO:0000313" key="2">
    <source>
        <dbReference type="EMBL" id="AKT42850.1"/>
    </source>
</evidence>
<dbReference type="Gene3D" id="3.30.70.1900">
    <property type="match status" value="1"/>
</dbReference>
<dbReference type="Pfam" id="PF10040">
    <property type="entry name" value="CRISPR_Cas6"/>
    <property type="match status" value="1"/>
</dbReference>
<protein>
    <recommendedName>
        <fullName evidence="1">CRISPR-associated protein Cas6 C-terminal domain-containing protein</fullName>
    </recommendedName>
</protein>
<evidence type="ECO:0000313" key="3">
    <source>
        <dbReference type="Proteomes" id="UP000067626"/>
    </source>
</evidence>
<reference evidence="2 3" key="1">
    <citation type="submission" date="2015-07" db="EMBL/GenBank/DDBJ databases">
        <title>Genome analysis of myxobacterium Chondromyces crocatus Cm c5 reveals a high potential for natural compound synthesis and the genetic basis for the loss of fruiting body formation.</title>
        <authorList>
            <person name="Zaburannyi N."/>
            <person name="Bunk B."/>
            <person name="Maier J."/>
            <person name="Overmann J."/>
            <person name="Mueller R."/>
        </authorList>
    </citation>
    <scope>NUCLEOTIDE SEQUENCE [LARGE SCALE GENOMIC DNA]</scope>
    <source>
        <strain evidence="2 3">Cm c5</strain>
    </source>
</reference>
<dbReference type="KEGG" id="ccro:CMC5_070780"/>
<gene>
    <name evidence="2" type="ORF">CMC5_070780</name>
</gene>
<dbReference type="Proteomes" id="UP000067626">
    <property type="component" value="Chromosome"/>
</dbReference>